<accession>A0AAV2GB54</accession>
<name>A0AAV2GB54_9ROSI</name>
<dbReference type="InterPro" id="IPR012337">
    <property type="entry name" value="RNaseH-like_sf"/>
</dbReference>
<dbReference type="AlphaFoldDB" id="A0AAV2GB54"/>
<evidence type="ECO:0000259" key="1">
    <source>
        <dbReference type="Pfam" id="PF13456"/>
    </source>
</evidence>
<dbReference type="InterPro" id="IPR052929">
    <property type="entry name" value="RNase_H-like_EbsB-rel"/>
</dbReference>
<dbReference type="InterPro" id="IPR002156">
    <property type="entry name" value="RNaseH_domain"/>
</dbReference>
<dbReference type="PANTHER" id="PTHR47074:SF11">
    <property type="entry name" value="REVERSE TRANSCRIPTASE-LIKE PROTEIN"/>
    <property type="match status" value="1"/>
</dbReference>
<dbReference type="GO" id="GO:0004523">
    <property type="term" value="F:RNA-DNA hybrid ribonuclease activity"/>
    <property type="evidence" value="ECO:0007669"/>
    <property type="project" value="InterPro"/>
</dbReference>
<sequence>MVVMDQSGMVLMAKGVQFAGIDDPLLAEILSLLEALLWYSGTGFDKMRFEGDAKTIIDKINQADTRDSRAGALLEEVLICLSNHSGFSVRFVGRRSNSVAHLVAKKALHLYPNASRFFDFIAWLTSRM</sequence>
<dbReference type="EMBL" id="OZ034821">
    <property type="protein sequence ID" value="CAL1406945.1"/>
    <property type="molecule type" value="Genomic_DNA"/>
</dbReference>
<dbReference type="PANTHER" id="PTHR47074">
    <property type="entry name" value="BNAC02G40300D PROTEIN"/>
    <property type="match status" value="1"/>
</dbReference>
<dbReference type="Gene3D" id="3.30.420.10">
    <property type="entry name" value="Ribonuclease H-like superfamily/Ribonuclease H"/>
    <property type="match status" value="1"/>
</dbReference>
<proteinExistence type="predicted"/>
<dbReference type="Pfam" id="PF13456">
    <property type="entry name" value="RVT_3"/>
    <property type="match status" value="1"/>
</dbReference>
<dbReference type="SUPFAM" id="SSF53098">
    <property type="entry name" value="Ribonuclease H-like"/>
    <property type="match status" value="1"/>
</dbReference>
<feature type="domain" description="RNase H type-1" evidence="1">
    <location>
        <begin position="1"/>
        <end position="107"/>
    </location>
</feature>
<organism evidence="2 3">
    <name type="scientific">Linum trigynum</name>
    <dbReference type="NCBI Taxonomy" id="586398"/>
    <lineage>
        <taxon>Eukaryota</taxon>
        <taxon>Viridiplantae</taxon>
        <taxon>Streptophyta</taxon>
        <taxon>Embryophyta</taxon>
        <taxon>Tracheophyta</taxon>
        <taxon>Spermatophyta</taxon>
        <taxon>Magnoliopsida</taxon>
        <taxon>eudicotyledons</taxon>
        <taxon>Gunneridae</taxon>
        <taxon>Pentapetalae</taxon>
        <taxon>rosids</taxon>
        <taxon>fabids</taxon>
        <taxon>Malpighiales</taxon>
        <taxon>Linaceae</taxon>
        <taxon>Linum</taxon>
    </lineage>
</organism>
<dbReference type="Proteomes" id="UP001497516">
    <property type="component" value="Chromosome 8"/>
</dbReference>
<evidence type="ECO:0000313" key="2">
    <source>
        <dbReference type="EMBL" id="CAL1406945.1"/>
    </source>
</evidence>
<evidence type="ECO:0000313" key="3">
    <source>
        <dbReference type="Proteomes" id="UP001497516"/>
    </source>
</evidence>
<dbReference type="InterPro" id="IPR036397">
    <property type="entry name" value="RNaseH_sf"/>
</dbReference>
<dbReference type="CDD" id="cd06222">
    <property type="entry name" value="RNase_H_like"/>
    <property type="match status" value="1"/>
</dbReference>
<dbReference type="GO" id="GO:0003676">
    <property type="term" value="F:nucleic acid binding"/>
    <property type="evidence" value="ECO:0007669"/>
    <property type="project" value="InterPro"/>
</dbReference>
<reference evidence="2 3" key="1">
    <citation type="submission" date="2024-04" db="EMBL/GenBank/DDBJ databases">
        <authorList>
            <person name="Fracassetti M."/>
        </authorList>
    </citation>
    <scope>NUCLEOTIDE SEQUENCE [LARGE SCALE GENOMIC DNA]</scope>
</reference>
<keyword evidence="3" id="KW-1185">Reference proteome</keyword>
<protein>
    <recommendedName>
        <fullName evidence="1">RNase H type-1 domain-containing protein</fullName>
    </recommendedName>
</protein>
<gene>
    <name evidence="2" type="ORF">LTRI10_LOCUS46638</name>
</gene>
<dbReference type="InterPro" id="IPR044730">
    <property type="entry name" value="RNase_H-like_dom_plant"/>
</dbReference>